<organism evidence="1 2">
    <name type="scientific">Citrullus colocynthis</name>
    <name type="common">colocynth</name>
    <dbReference type="NCBI Taxonomy" id="252529"/>
    <lineage>
        <taxon>Eukaryota</taxon>
        <taxon>Viridiplantae</taxon>
        <taxon>Streptophyta</taxon>
        <taxon>Embryophyta</taxon>
        <taxon>Tracheophyta</taxon>
        <taxon>Spermatophyta</taxon>
        <taxon>Magnoliopsida</taxon>
        <taxon>eudicotyledons</taxon>
        <taxon>Gunneridae</taxon>
        <taxon>Pentapetalae</taxon>
        <taxon>rosids</taxon>
        <taxon>fabids</taxon>
        <taxon>Cucurbitales</taxon>
        <taxon>Cucurbitaceae</taxon>
        <taxon>Benincaseae</taxon>
        <taxon>Citrullus</taxon>
    </lineage>
</organism>
<dbReference type="Proteomes" id="UP001642487">
    <property type="component" value="Chromosome 5"/>
</dbReference>
<evidence type="ECO:0000313" key="2">
    <source>
        <dbReference type="Proteomes" id="UP001642487"/>
    </source>
</evidence>
<sequence>KLEESQRILSAKSEFDLFQTGGGKEMIILYLVDNLKEGDERVLDEDEDEEVRLPLLTQYEISKISLTKVEPNVRLTCMHVQYYDGSDGYDRRTKKKITGNCSTDTSSLQLGTESMGMRYPERRRETATARTDKFPNGELFPRDEFRASELYLSARGLSPTSFFCVDNWGGLDDHGCKKFDEGGGEFATGRH</sequence>
<keyword evidence="2" id="KW-1185">Reference proteome</keyword>
<name>A0ABP0YQT6_9ROSI</name>
<protein>
    <submittedName>
        <fullName evidence="1">Uncharacterized protein</fullName>
    </submittedName>
</protein>
<feature type="non-terminal residue" evidence="1">
    <location>
        <position position="1"/>
    </location>
</feature>
<reference evidence="1 2" key="1">
    <citation type="submission" date="2024-03" db="EMBL/GenBank/DDBJ databases">
        <authorList>
            <person name="Gkanogiannis A."/>
            <person name="Becerra Lopez-Lavalle L."/>
        </authorList>
    </citation>
    <scope>NUCLEOTIDE SEQUENCE [LARGE SCALE GENOMIC DNA]</scope>
</reference>
<gene>
    <name evidence="1" type="ORF">CITCOLO1_LOCUS13980</name>
</gene>
<evidence type="ECO:0000313" key="1">
    <source>
        <dbReference type="EMBL" id="CAK9321881.1"/>
    </source>
</evidence>
<proteinExistence type="predicted"/>
<accession>A0ABP0YQT6</accession>
<dbReference type="EMBL" id="OZ021739">
    <property type="protein sequence ID" value="CAK9321881.1"/>
    <property type="molecule type" value="Genomic_DNA"/>
</dbReference>